<protein>
    <submittedName>
        <fullName evidence="1">Uncharacterized protein</fullName>
    </submittedName>
</protein>
<accession>A0ACB0LZI9</accession>
<comment type="caution">
    <text evidence="1">The sequence shown here is derived from an EMBL/GenBank/DDBJ whole genome shotgun (WGS) entry which is preliminary data.</text>
</comment>
<reference evidence="1" key="1">
    <citation type="submission" date="2023-10" db="EMBL/GenBank/DDBJ databases">
        <authorList>
            <person name="Rodriguez Cubillos JULIANA M."/>
            <person name="De Vega J."/>
        </authorList>
    </citation>
    <scope>NUCLEOTIDE SEQUENCE</scope>
</reference>
<dbReference type="EMBL" id="CASHSV030000716">
    <property type="protein sequence ID" value="CAJ2673764.1"/>
    <property type="molecule type" value="Genomic_DNA"/>
</dbReference>
<proteinExistence type="predicted"/>
<dbReference type="Proteomes" id="UP001177021">
    <property type="component" value="Unassembled WGS sequence"/>
</dbReference>
<gene>
    <name evidence="1" type="ORF">MILVUS5_LOCUS37184</name>
</gene>
<evidence type="ECO:0000313" key="2">
    <source>
        <dbReference type="Proteomes" id="UP001177021"/>
    </source>
</evidence>
<evidence type="ECO:0000313" key="1">
    <source>
        <dbReference type="EMBL" id="CAJ2673764.1"/>
    </source>
</evidence>
<keyword evidence="2" id="KW-1185">Reference proteome</keyword>
<name>A0ACB0LZI9_TRIPR</name>
<sequence length="1526" mass="174374">MEILTSVVERAVDYTIVPIGRQARYLIFYKGNFKMLADNVKDVQALRERIFHLVEEERGNGKEIERDVLNWLEEVNQVIERANQLQKDPRRANVRCSTCGFPNLILRHQLSRNATKIAKDVVEIQEKGNFNRVGYRPTLDGMAYSSSTTGNENYKTRELLKNDIVKALADPNSCNIGVYGLGGVGKTTLVEEVAIIAKQQKLFDKLVIAHVSKNPDLKTIQGEIADSLRLKFDEETIFGRAERLRERIKMEKRILVILDNIWTKLDLKNVGIPIGNEHNGCKLLMTSRNQDVLLQMDIPKDYTFKLGLMEENEALSLFQFMAGDVVKDSNLKDVATQVAKKCEGLPLRIVTVARAMRNKRDVQFWKDALRKLQSNDPTEMDALTYSALELSYNALERDEIRDIFLLFALVQGNDVEYFLKVAMGLEILKNVNTVEEARNKFYTVIRSLEVTCLLHDVKAGGVIQMHDFVHDFAISIARRDKHVFLRKHPHEEWPTKEFLKRCTQIALPNYQNDELPQTIYCPNIKFFHLLSVNRSLEISNTFFEGMGSLTVLDLTSLNLSSLPTSFRFLTNLKTLCLNFCILENMDAIEALQNLKILCLRKSSMIKLPKEIGKLTQLRMLDLSNSGIEVVPPNILSSLIRLEELYMGNTSINWEDVTSTTQNENASIAELGKLPNLIALELQIRETWMLPRDLQLMFEKLERYKIVVGDVWEWSDIKDGTLNTLMLKLGTNIHLEHGIKALIKGVENLYLDDVDGIQNVLYQLNGDGFPLLKHLHIQNNANMKHIVDSKERTQIHVSFPILETLVLHNLKNLECICHGPVSITSFRSLSVIKVKNCIQLKYILSFDMIKGLSCLSEIDLYKCNSVKEIVLGDSKLSANSEMIEFLQLRSLTLEHLETLDNFFSYHSTDSRSEQKYQGSESYVSSPFFNAQVVFPNLHTLKLSSLSNLNKIWDDNHHSMYNLTSLIVDNCGGLKYLFSSAIVASFKNLKQLEISSCPMMEEIIAKEERDNALKEVHFLKLEKIKLLSMDNLKTIWHRQFETVQMLEVYNCNKIAVVFPSSMQKTYNKLEMLKVENCALVEAIFELSFKESSSVEDTTQLKEVAIASMPKLKKIWSGDAQEILSFQNLIKILLGGCESLEHLLPFSVATRCSHLEELCIEGCENMKEIVAEKEFGVNVAPIFEFNQLRKLYLIDLGKLEGFYAKKHTLVCPSLKELGVCGCAKLNSYRTLSTRSSNFPDDNHQPSFIAEEVIPNLEFLAIDNIEASIILQAKNSIGLFTKMSFLVLCDFKNENTFPYWFFQNAPSLQLLFVERSCFEKIFQDEGQISEKTQTRLNRLILNELPKLQHICEEGSKVDPVLEFLQSLWVMDCSSLINLLPSSATLSHLEYLHVGDCNGLKNLFTSPTMRSLGKLVSLNVEDCNSLEEVITGEENIHITLNSLQKLVLDRLPSLKQFCSKKCFLKFPLLEVLIVRECPRMKIFSEGYTSTPYLRKVKIAEDDEKLFWKGNINDTITSMFEDKQEVLRSNTL</sequence>
<organism evidence="1 2">
    <name type="scientific">Trifolium pratense</name>
    <name type="common">Red clover</name>
    <dbReference type="NCBI Taxonomy" id="57577"/>
    <lineage>
        <taxon>Eukaryota</taxon>
        <taxon>Viridiplantae</taxon>
        <taxon>Streptophyta</taxon>
        <taxon>Embryophyta</taxon>
        <taxon>Tracheophyta</taxon>
        <taxon>Spermatophyta</taxon>
        <taxon>Magnoliopsida</taxon>
        <taxon>eudicotyledons</taxon>
        <taxon>Gunneridae</taxon>
        <taxon>Pentapetalae</taxon>
        <taxon>rosids</taxon>
        <taxon>fabids</taxon>
        <taxon>Fabales</taxon>
        <taxon>Fabaceae</taxon>
        <taxon>Papilionoideae</taxon>
        <taxon>50 kb inversion clade</taxon>
        <taxon>NPAAA clade</taxon>
        <taxon>Hologalegina</taxon>
        <taxon>IRL clade</taxon>
        <taxon>Trifolieae</taxon>
        <taxon>Trifolium</taxon>
    </lineage>
</organism>